<sequence>MTQPAVQTDRLVKEFGDLRAVDELAFEIENGEFFSLLGPSGCGKSTTLRMLAGFEQPTEGDVYVDNERITDVPPYNRDVGMVFQSYALFPHKTVGQNVGFGLKMDGVDPEERSTRVAETLELVGLPGFEDRSPTELSGGQQQRVALARALVIEPSVLLLDEPLSNLDLKLRKEMQFELKRIQSELDITTVYVTHDQEEALSMSDKILVMNNGKPEQIGTPREVYNEPANEFVAAFMGESNILDARVVNVHSETLDIELNGSTQQSLSVPRSALTDTIDSTTENVSLSLRAEDLELVNGSVTEDETLEGEVKTKTFQGKATTFLVDIDGEEVLVEAPGRRSQNRFQTGDRVQVKWDQQNCTVLAR</sequence>
<dbReference type="OrthoDB" id="18368at2157"/>
<evidence type="ECO:0000256" key="6">
    <source>
        <dbReference type="ARBA" id="ARBA00022840"/>
    </source>
</evidence>
<evidence type="ECO:0000313" key="17">
    <source>
        <dbReference type="Proteomes" id="UP000199126"/>
    </source>
</evidence>
<dbReference type="InterPro" id="IPR017871">
    <property type="entry name" value="ABC_transporter-like_CS"/>
</dbReference>
<dbReference type="SMART" id="SM00382">
    <property type="entry name" value="AAA"/>
    <property type="match status" value="1"/>
</dbReference>
<keyword evidence="6 16" id="KW-0067">ATP-binding</keyword>
<comment type="function">
    <text evidence="14">Part of the ABC transporter complex WtpABC involved in molybdate/tungstate import. Responsible for energy coupling to the transport system.</text>
</comment>
<dbReference type="Gene3D" id="2.40.50.100">
    <property type="match status" value="1"/>
</dbReference>
<dbReference type="PANTHER" id="PTHR42781:SF4">
    <property type="entry name" value="SPERMIDINE_PUTRESCINE IMPORT ATP-BINDING PROTEIN POTA"/>
    <property type="match status" value="1"/>
</dbReference>
<evidence type="ECO:0000256" key="14">
    <source>
        <dbReference type="ARBA" id="ARBA00057369"/>
    </source>
</evidence>
<evidence type="ECO:0000256" key="13">
    <source>
        <dbReference type="ARBA" id="ARBA00047936"/>
    </source>
</evidence>
<evidence type="ECO:0000256" key="9">
    <source>
        <dbReference type="ARBA" id="ARBA00038307"/>
    </source>
</evidence>
<dbReference type="EMBL" id="FODV01000014">
    <property type="protein sequence ID" value="SEP11065.1"/>
    <property type="molecule type" value="Genomic_DNA"/>
</dbReference>
<comment type="subcellular location">
    <subcellularLocation>
        <location evidence="1">Cell membrane</location>
        <topology evidence="1">Peripheral membrane protein</topology>
    </subcellularLocation>
</comment>
<dbReference type="InterPro" id="IPR050093">
    <property type="entry name" value="ABC_SmlMolc_Importer"/>
</dbReference>
<dbReference type="PROSITE" id="PS50893">
    <property type="entry name" value="ABC_TRANSPORTER_2"/>
    <property type="match status" value="1"/>
</dbReference>
<keyword evidence="4" id="KW-0500">Molybdenum</keyword>
<evidence type="ECO:0000256" key="5">
    <source>
        <dbReference type="ARBA" id="ARBA00022741"/>
    </source>
</evidence>
<dbReference type="FunFam" id="3.40.50.300:FF:000425">
    <property type="entry name" value="Probable ABC transporter, ATP-binding subunit"/>
    <property type="match status" value="1"/>
</dbReference>
<dbReference type="GO" id="GO:0043190">
    <property type="term" value="C:ATP-binding cassette (ABC) transporter complex"/>
    <property type="evidence" value="ECO:0007669"/>
    <property type="project" value="InterPro"/>
</dbReference>
<evidence type="ECO:0000256" key="10">
    <source>
        <dbReference type="ARBA" id="ARBA00038781"/>
    </source>
</evidence>
<dbReference type="AlphaFoldDB" id="A0A1H8V6J7"/>
<evidence type="ECO:0000256" key="1">
    <source>
        <dbReference type="ARBA" id="ARBA00004202"/>
    </source>
</evidence>
<dbReference type="GO" id="GO:1901238">
    <property type="term" value="F:ABC-type tungstate transporter activity"/>
    <property type="evidence" value="ECO:0007669"/>
    <property type="project" value="UniProtKB-EC"/>
</dbReference>
<dbReference type="Pfam" id="PF00005">
    <property type="entry name" value="ABC_tran"/>
    <property type="match status" value="1"/>
</dbReference>
<dbReference type="GO" id="GO:0015417">
    <property type="term" value="F:ABC-type polyamine transporter activity"/>
    <property type="evidence" value="ECO:0007669"/>
    <property type="project" value="InterPro"/>
</dbReference>
<feature type="domain" description="ABC transporter" evidence="15">
    <location>
        <begin position="6"/>
        <end position="236"/>
    </location>
</feature>
<keyword evidence="5" id="KW-0547">Nucleotide-binding</keyword>
<keyword evidence="3" id="KW-1003">Cell membrane</keyword>
<comment type="subunit">
    <text evidence="10">The complex is composed of two ATP-binding proteins (WtpC), two transmembrane proteins (WtpB) and a solute-binding protein (WtpA).</text>
</comment>
<evidence type="ECO:0000259" key="15">
    <source>
        <dbReference type="PROSITE" id="PS50893"/>
    </source>
</evidence>
<evidence type="ECO:0000256" key="2">
    <source>
        <dbReference type="ARBA" id="ARBA00022448"/>
    </source>
</evidence>
<dbReference type="GO" id="GO:0005524">
    <property type="term" value="F:ATP binding"/>
    <property type="evidence" value="ECO:0007669"/>
    <property type="project" value="UniProtKB-KW"/>
</dbReference>
<comment type="similarity">
    <text evidence="9">Belongs to the ABC transporter superfamily. Sulfate/tungstate importer (TC 3.A.1.6) family.</text>
</comment>
<dbReference type="InterPro" id="IPR012340">
    <property type="entry name" value="NA-bd_OB-fold"/>
</dbReference>
<evidence type="ECO:0000256" key="7">
    <source>
        <dbReference type="ARBA" id="ARBA00022967"/>
    </source>
</evidence>
<dbReference type="InterPro" id="IPR003593">
    <property type="entry name" value="AAA+_ATPase"/>
</dbReference>
<evidence type="ECO:0000256" key="4">
    <source>
        <dbReference type="ARBA" id="ARBA00022505"/>
    </source>
</evidence>
<evidence type="ECO:0000256" key="12">
    <source>
        <dbReference type="ARBA" id="ARBA00041133"/>
    </source>
</evidence>
<dbReference type="NCBIfam" id="TIGR01187">
    <property type="entry name" value="potA"/>
    <property type="match status" value="1"/>
</dbReference>
<dbReference type="PANTHER" id="PTHR42781">
    <property type="entry name" value="SPERMIDINE/PUTRESCINE IMPORT ATP-BINDING PROTEIN POTA"/>
    <property type="match status" value="1"/>
</dbReference>
<evidence type="ECO:0000313" key="16">
    <source>
        <dbReference type="EMBL" id="SEP11065.1"/>
    </source>
</evidence>
<reference evidence="17" key="1">
    <citation type="submission" date="2016-10" db="EMBL/GenBank/DDBJ databases">
        <authorList>
            <person name="Varghese N."/>
            <person name="Submissions S."/>
        </authorList>
    </citation>
    <scope>NUCLEOTIDE SEQUENCE [LARGE SCALE GENOMIC DNA]</scope>
    <source>
        <strain evidence="17">CGMCC 1.10121</strain>
    </source>
</reference>
<protein>
    <recommendedName>
        <fullName evidence="12">Molybdate/tungstate import ATP-binding protein WtpC</fullName>
        <ecNumber evidence="11">7.3.2.6</ecNumber>
    </recommendedName>
</protein>
<dbReference type="Proteomes" id="UP000199126">
    <property type="component" value="Unassembled WGS sequence"/>
</dbReference>
<accession>A0A1H8V6J7</accession>
<gene>
    <name evidence="16" type="ORF">SAMN04487948_11491</name>
</gene>
<name>A0A1H8V6J7_9EURY</name>
<dbReference type="InterPro" id="IPR027417">
    <property type="entry name" value="P-loop_NTPase"/>
</dbReference>
<dbReference type="InterPro" id="IPR005893">
    <property type="entry name" value="PotA-like"/>
</dbReference>
<dbReference type="InterPro" id="IPR008995">
    <property type="entry name" value="Mo/tungstate-bd_C_term_dom"/>
</dbReference>
<dbReference type="Gene3D" id="3.40.50.300">
    <property type="entry name" value="P-loop containing nucleotide triphosphate hydrolases"/>
    <property type="match status" value="1"/>
</dbReference>
<dbReference type="RefSeq" id="WP_089826885.1">
    <property type="nucleotide sequence ID" value="NZ_FODV01000014.1"/>
</dbReference>
<dbReference type="SUPFAM" id="SSF50331">
    <property type="entry name" value="MOP-like"/>
    <property type="match status" value="1"/>
</dbReference>
<comment type="catalytic activity">
    <reaction evidence="13">
        <text>tungstate(in) + ATP + H2O = tungstate(out) + ADP + phosphate + H(+)</text>
        <dbReference type="Rhea" id="RHEA:35027"/>
        <dbReference type="ChEBI" id="CHEBI:15377"/>
        <dbReference type="ChEBI" id="CHEBI:15378"/>
        <dbReference type="ChEBI" id="CHEBI:30616"/>
        <dbReference type="ChEBI" id="CHEBI:43474"/>
        <dbReference type="ChEBI" id="CHEBI:46502"/>
        <dbReference type="ChEBI" id="CHEBI:456216"/>
        <dbReference type="EC" id="7.3.2.6"/>
    </reaction>
</comment>
<dbReference type="Gene3D" id="2.40.50.140">
    <property type="entry name" value="Nucleic acid-binding proteins"/>
    <property type="match status" value="1"/>
</dbReference>
<dbReference type="InterPro" id="IPR013611">
    <property type="entry name" value="Transp-assoc_OB_typ2"/>
</dbReference>
<keyword evidence="2" id="KW-0813">Transport</keyword>
<proteinExistence type="inferred from homology"/>
<dbReference type="PROSITE" id="PS00211">
    <property type="entry name" value="ABC_TRANSPORTER_1"/>
    <property type="match status" value="1"/>
</dbReference>
<dbReference type="EC" id="7.3.2.6" evidence="11"/>
<evidence type="ECO:0000256" key="8">
    <source>
        <dbReference type="ARBA" id="ARBA00023136"/>
    </source>
</evidence>
<keyword evidence="7" id="KW-1278">Translocase</keyword>
<dbReference type="InterPro" id="IPR003439">
    <property type="entry name" value="ABC_transporter-like_ATP-bd"/>
</dbReference>
<dbReference type="Pfam" id="PF08402">
    <property type="entry name" value="TOBE_2"/>
    <property type="match status" value="1"/>
</dbReference>
<dbReference type="SUPFAM" id="SSF52540">
    <property type="entry name" value="P-loop containing nucleoside triphosphate hydrolases"/>
    <property type="match status" value="1"/>
</dbReference>
<evidence type="ECO:0000256" key="3">
    <source>
        <dbReference type="ARBA" id="ARBA00022475"/>
    </source>
</evidence>
<keyword evidence="8" id="KW-0472">Membrane</keyword>
<evidence type="ECO:0000256" key="11">
    <source>
        <dbReference type="ARBA" id="ARBA00039025"/>
    </source>
</evidence>
<keyword evidence="17" id="KW-1185">Reference proteome</keyword>
<dbReference type="GO" id="GO:0016887">
    <property type="term" value="F:ATP hydrolysis activity"/>
    <property type="evidence" value="ECO:0007669"/>
    <property type="project" value="InterPro"/>
</dbReference>
<organism evidence="16 17">
    <name type="scientific">Halogranum amylolyticum</name>
    <dbReference type="NCBI Taxonomy" id="660520"/>
    <lineage>
        <taxon>Archaea</taxon>
        <taxon>Methanobacteriati</taxon>
        <taxon>Methanobacteriota</taxon>
        <taxon>Stenosarchaea group</taxon>
        <taxon>Halobacteria</taxon>
        <taxon>Halobacteriales</taxon>
        <taxon>Haloferacaceae</taxon>
    </lineage>
</organism>